<keyword evidence="2" id="KW-1185">Reference proteome</keyword>
<comment type="caution">
    <text evidence="1">The sequence shown here is derived from an EMBL/GenBank/DDBJ whole genome shotgun (WGS) entry which is preliminary data.</text>
</comment>
<evidence type="ECO:0000313" key="2">
    <source>
        <dbReference type="Proteomes" id="UP001163321"/>
    </source>
</evidence>
<dbReference type="EMBL" id="CM047580">
    <property type="protein sequence ID" value="KAI9922940.1"/>
    <property type="molecule type" value="Genomic_DNA"/>
</dbReference>
<accession>A0ACC0WY31</accession>
<organism evidence="1 2">
    <name type="scientific">Peronosclerospora sorghi</name>
    <dbReference type="NCBI Taxonomy" id="230839"/>
    <lineage>
        <taxon>Eukaryota</taxon>
        <taxon>Sar</taxon>
        <taxon>Stramenopiles</taxon>
        <taxon>Oomycota</taxon>
        <taxon>Peronosporomycetes</taxon>
        <taxon>Peronosporales</taxon>
        <taxon>Peronosporaceae</taxon>
        <taxon>Peronosclerospora</taxon>
    </lineage>
</organism>
<evidence type="ECO:0000313" key="1">
    <source>
        <dbReference type="EMBL" id="KAI9922940.1"/>
    </source>
</evidence>
<dbReference type="Proteomes" id="UP001163321">
    <property type="component" value="Chromosome 1"/>
</dbReference>
<gene>
    <name evidence="1" type="ORF">PsorP6_002481</name>
</gene>
<protein>
    <submittedName>
        <fullName evidence="1">Uncharacterized protein</fullName>
    </submittedName>
</protein>
<name>A0ACC0WY31_9STRA</name>
<reference evidence="1 2" key="1">
    <citation type="journal article" date="2022" name="bioRxiv">
        <title>The genome of the oomycete Peronosclerospora sorghi, a cosmopolitan pathogen of maize and sorghum, is inflated with dispersed pseudogenes.</title>
        <authorList>
            <person name="Fletcher K."/>
            <person name="Martin F."/>
            <person name="Isakeit T."/>
            <person name="Cavanaugh K."/>
            <person name="Magill C."/>
            <person name="Michelmore R."/>
        </authorList>
    </citation>
    <scope>NUCLEOTIDE SEQUENCE [LARGE SCALE GENOMIC DNA]</scope>
    <source>
        <strain evidence="1">P6</strain>
    </source>
</reference>
<sequence>MNGVITEGGLYGMYADENEVAWYNREVENGFPWENVLDDFNIKAQNFSFVKSILELSLNDVPGAKENNLQNLSITVKLGTFISVTGVSGVGKSSLIINTFYHRVKHNS</sequence>
<proteinExistence type="predicted"/>